<feature type="compositionally biased region" description="Low complexity" evidence="1">
    <location>
        <begin position="40"/>
        <end position="52"/>
    </location>
</feature>
<proteinExistence type="predicted"/>
<gene>
    <name evidence="3" type="ORF">C1I60_05280</name>
</gene>
<protein>
    <submittedName>
        <fullName evidence="3">Uncharacterized protein</fullName>
    </submittedName>
</protein>
<comment type="caution">
    <text evidence="3">The sequence shown here is derived from an EMBL/GenBank/DDBJ whole genome shotgun (WGS) entry which is preliminary data.</text>
</comment>
<sequence>MKKIAIIIAALLLFVVGTPNIYAAQNDAAVPHPDKISENTSTTATQDAGATTTGEHVITPQSVGNSFNFTVGGSATAPGSFEVPKDFGHVKLRIRNYANAPVDFTVQHNDSGKVYVDGKTISKNSETVWRSTDAGFSDGLRSGRYTIQFRGGTNKVNVEIWGVAGSLPSDAK</sequence>
<evidence type="ECO:0000313" key="3">
    <source>
        <dbReference type="EMBL" id="TKH45861.1"/>
    </source>
</evidence>
<dbReference type="Proteomes" id="UP000308114">
    <property type="component" value="Unassembled WGS sequence"/>
</dbReference>
<evidence type="ECO:0000256" key="2">
    <source>
        <dbReference type="SAM" id="SignalP"/>
    </source>
</evidence>
<accession>A0A4V5SQF5</accession>
<name>A0A4V5SQF5_9BACL</name>
<dbReference type="RefSeq" id="WP_137060792.1">
    <property type="nucleotide sequence ID" value="NZ_PNXQ01000005.1"/>
</dbReference>
<organism evidence="3 4">
    <name type="scientific">Paenibacillus terrae</name>
    <dbReference type="NCBI Taxonomy" id="159743"/>
    <lineage>
        <taxon>Bacteria</taxon>
        <taxon>Bacillati</taxon>
        <taxon>Bacillota</taxon>
        <taxon>Bacilli</taxon>
        <taxon>Bacillales</taxon>
        <taxon>Paenibacillaceae</taxon>
        <taxon>Paenibacillus</taxon>
    </lineage>
</organism>
<dbReference type="EMBL" id="PNXQ01000005">
    <property type="protein sequence ID" value="TKH45861.1"/>
    <property type="molecule type" value="Genomic_DNA"/>
</dbReference>
<evidence type="ECO:0000313" key="4">
    <source>
        <dbReference type="Proteomes" id="UP000308114"/>
    </source>
</evidence>
<feature type="region of interest" description="Disordered" evidence="1">
    <location>
        <begin position="31"/>
        <end position="52"/>
    </location>
</feature>
<keyword evidence="2" id="KW-0732">Signal</keyword>
<feature type="chain" id="PRO_5020323110" evidence="2">
    <location>
        <begin position="24"/>
        <end position="172"/>
    </location>
</feature>
<dbReference type="AlphaFoldDB" id="A0A4V5SQF5"/>
<reference evidence="3 4" key="1">
    <citation type="submission" date="2018-01" db="EMBL/GenBank/DDBJ databases">
        <title>Bacillales members from the olive rhizosphere are effective biological control agents against Verticillium dahliae.</title>
        <authorList>
            <person name="Gomez-Lama C."/>
            <person name="Legarda G."/>
            <person name="Ruano-Rosa D."/>
            <person name="Pizarro-Tobias P."/>
            <person name="Valverde-Corredor A."/>
            <person name="Niqui J.L."/>
            <person name="Trivino J.C."/>
            <person name="Roca A."/>
            <person name="Mercado-Blanco J."/>
        </authorList>
    </citation>
    <scope>NUCLEOTIDE SEQUENCE [LARGE SCALE GENOMIC DNA]</scope>
    <source>
        <strain evidence="3 4">PIC167</strain>
    </source>
</reference>
<evidence type="ECO:0000256" key="1">
    <source>
        <dbReference type="SAM" id="MobiDB-lite"/>
    </source>
</evidence>
<feature type="signal peptide" evidence="2">
    <location>
        <begin position="1"/>
        <end position="23"/>
    </location>
</feature>